<evidence type="ECO:0000313" key="1">
    <source>
        <dbReference type="EMBL" id="RCK38370.1"/>
    </source>
</evidence>
<dbReference type="AlphaFoldDB" id="A0A367WD21"/>
<dbReference type="Proteomes" id="UP000253226">
    <property type="component" value="Unassembled WGS sequence"/>
</dbReference>
<dbReference type="EMBL" id="JPWF01000003">
    <property type="protein sequence ID" value="RCK38370.1"/>
    <property type="molecule type" value="Genomic_DNA"/>
</dbReference>
<sequence>MRIFVRISYFCSVMQVVFYPTQKIFSCANGETNLLILAKYAYASPCNIKIGEKTALIIKAKGGSRPHVVLPISDFLGRKTNDFF</sequence>
<name>A0A367WD21_9PROT</name>
<evidence type="ECO:0000313" key="2">
    <source>
        <dbReference type="Proteomes" id="UP000253226"/>
    </source>
</evidence>
<accession>A0A367WD21</accession>
<reference evidence="1 2" key="1">
    <citation type="submission" date="2014-07" db="EMBL/GenBank/DDBJ databases">
        <title>Draft genome sequence of Thalassospira profundimaris 35.</title>
        <authorList>
            <person name="Lai Q."/>
            <person name="Shao Z."/>
        </authorList>
    </citation>
    <scope>NUCLEOTIDE SEQUENCE [LARGE SCALE GENOMIC DNA]</scope>
    <source>
        <strain evidence="1 2">35</strain>
    </source>
</reference>
<protein>
    <submittedName>
        <fullName evidence="1">Uncharacterized protein</fullName>
    </submittedName>
</protein>
<gene>
    <name evidence="1" type="ORF">TH19_06100</name>
</gene>
<proteinExistence type="predicted"/>
<organism evidence="1 2">
    <name type="scientific">Thalassospira profundimaris</name>
    <dbReference type="NCBI Taxonomy" id="502049"/>
    <lineage>
        <taxon>Bacteria</taxon>
        <taxon>Pseudomonadati</taxon>
        <taxon>Pseudomonadota</taxon>
        <taxon>Alphaproteobacteria</taxon>
        <taxon>Rhodospirillales</taxon>
        <taxon>Thalassospiraceae</taxon>
        <taxon>Thalassospira</taxon>
    </lineage>
</organism>
<comment type="caution">
    <text evidence="1">The sequence shown here is derived from an EMBL/GenBank/DDBJ whole genome shotgun (WGS) entry which is preliminary data.</text>
</comment>